<evidence type="ECO:0000256" key="4">
    <source>
        <dbReference type="ARBA" id="ARBA00022475"/>
    </source>
</evidence>
<dbReference type="AlphaFoldDB" id="A0A369TNK5"/>
<feature type="domain" description="GspL periplasmic" evidence="11">
    <location>
        <begin position="235"/>
        <end position="383"/>
    </location>
</feature>
<dbReference type="GO" id="GO:0015628">
    <property type="term" value="P:protein secretion by the type II secretion system"/>
    <property type="evidence" value="ECO:0007669"/>
    <property type="project" value="InterPro"/>
</dbReference>
<dbReference type="PIRSF" id="PIRSF015761">
    <property type="entry name" value="Protein_L"/>
    <property type="match status" value="1"/>
</dbReference>
<evidence type="ECO:0000313" key="12">
    <source>
        <dbReference type="EMBL" id="RDD66284.1"/>
    </source>
</evidence>
<evidence type="ECO:0000256" key="9">
    <source>
        <dbReference type="ARBA" id="ARBA00023136"/>
    </source>
</evidence>
<keyword evidence="6" id="KW-0812">Transmembrane</keyword>
<dbReference type="Gene3D" id="3.30.420.380">
    <property type="match status" value="1"/>
</dbReference>
<dbReference type="Gene3D" id="3.30.1360.100">
    <property type="entry name" value="General secretion pathway protein M, EpsM"/>
    <property type="match status" value="1"/>
</dbReference>
<dbReference type="Pfam" id="PF05134">
    <property type="entry name" value="T2SSL"/>
    <property type="match status" value="1"/>
</dbReference>
<dbReference type="Proteomes" id="UP000253977">
    <property type="component" value="Unassembled WGS sequence"/>
</dbReference>
<keyword evidence="4" id="KW-1003">Cell membrane</keyword>
<accession>A0A369TNK5</accession>
<name>A0A369TNK5_9RHOB</name>
<evidence type="ECO:0000256" key="3">
    <source>
        <dbReference type="ARBA" id="ARBA00022448"/>
    </source>
</evidence>
<keyword evidence="3" id="KW-0813">Transport</keyword>
<keyword evidence="8" id="KW-1133">Transmembrane helix</keyword>
<dbReference type="GO" id="GO:0009276">
    <property type="term" value="C:Gram-negative-bacterium-type cell wall"/>
    <property type="evidence" value="ECO:0007669"/>
    <property type="project" value="InterPro"/>
</dbReference>
<organism evidence="12 13">
    <name type="scientific">Thalassococcus profundi</name>
    <dbReference type="NCBI Taxonomy" id="2282382"/>
    <lineage>
        <taxon>Bacteria</taxon>
        <taxon>Pseudomonadati</taxon>
        <taxon>Pseudomonadota</taxon>
        <taxon>Alphaproteobacteria</taxon>
        <taxon>Rhodobacterales</taxon>
        <taxon>Roseobacteraceae</taxon>
        <taxon>Thalassococcus</taxon>
    </lineage>
</organism>
<evidence type="ECO:0000256" key="7">
    <source>
        <dbReference type="ARBA" id="ARBA00022927"/>
    </source>
</evidence>
<evidence type="ECO:0000259" key="11">
    <source>
        <dbReference type="Pfam" id="PF12693"/>
    </source>
</evidence>
<keyword evidence="9" id="KW-0472">Membrane</keyword>
<comment type="caution">
    <text evidence="12">The sequence shown here is derived from an EMBL/GenBank/DDBJ whole genome shotgun (WGS) entry which is preliminary data.</text>
</comment>
<dbReference type="GO" id="GO:0005886">
    <property type="term" value="C:plasma membrane"/>
    <property type="evidence" value="ECO:0007669"/>
    <property type="project" value="UniProtKB-SubCell"/>
</dbReference>
<evidence type="ECO:0000313" key="13">
    <source>
        <dbReference type="Proteomes" id="UP000253977"/>
    </source>
</evidence>
<dbReference type="EMBL" id="QPMK01000006">
    <property type="protein sequence ID" value="RDD66284.1"/>
    <property type="molecule type" value="Genomic_DNA"/>
</dbReference>
<evidence type="ECO:0000259" key="10">
    <source>
        <dbReference type="Pfam" id="PF05134"/>
    </source>
</evidence>
<dbReference type="InterPro" id="IPR043129">
    <property type="entry name" value="ATPase_NBD"/>
</dbReference>
<evidence type="ECO:0008006" key="14">
    <source>
        <dbReference type="Google" id="ProtNLM"/>
    </source>
</evidence>
<gene>
    <name evidence="12" type="ORF">DU478_10190</name>
</gene>
<dbReference type="NCBIfam" id="TIGR01709">
    <property type="entry name" value="typeII_sec_gspL"/>
    <property type="match status" value="1"/>
</dbReference>
<dbReference type="InterPro" id="IPR025691">
    <property type="entry name" value="GspL_pp_dom"/>
</dbReference>
<keyword evidence="13" id="KW-1185">Reference proteome</keyword>
<evidence type="ECO:0000256" key="5">
    <source>
        <dbReference type="ARBA" id="ARBA00022519"/>
    </source>
</evidence>
<evidence type="ECO:0000256" key="6">
    <source>
        <dbReference type="ARBA" id="ARBA00022692"/>
    </source>
</evidence>
<proteinExistence type="inferred from homology"/>
<feature type="domain" description="GspL cytoplasmic actin-ATPase-like" evidence="10">
    <location>
        <begin position="55"/>
        <end position="226"/>
    </location>
</feature>
<comment type="subcellular location">
    <subcellularLocation>
        <location evidence="1">Cell inner membrane</location>
        <topology evidence="1">Single-pass membrane protein</topology>
    </subcellularLocation>
</comment>
<dbReference type="InterPro" id="IPR024230">
    <property type="entry name" value="GspL_cyto_dom"/>
</dbReference>
<evidence type="ECO:0000256" key="8">
    <source>
        <dbReference type="ARBA" id="ARBA00022989"/>
    </source>
</evidence>
<dbReference type="GO" id="GO:0015627">
    <property type="term" value="C:type II protein secretion system complex"/>
    <property type="evidence" value="ECO:0007669"/>
    <property type="project" value="InterPro"/>
</dbReference>
<reference evidence="12 13" key="1">
    <citation type="submission" date="2018-07" db="EMBL/GenBank/DDBJ databases">
        <title>Thalassococcus profundi sp. nov., a marine bacterium isolated from deep seawater of Okinawa Trough.</title>
        <authorList>
            <person name="Yu M."/>
        </authorList>
    </citation>
    <scope>NUCLEOTIDE SEQUENCE [LARGE SCALE GENOMIC DNA]</scope>
    <source>
        <strain evidence="12 13">WRAS1</strain>
    </source>
</reference>
<comment type="similarity">
    <text evidence="2">Belongs to the GSP L family.</text>
</comment>
<sequence>MMEKSGVMRMPQAAFAASDPVVDAAPAPVRPVPQALARDRLVASLGPAAADRIRIVPAEAVSLFRLDLPIRGSRQRLAALPFALEDRLAGPIDGLHFALCDGAGGPGVLAAVISRDALLAERDAADGQQLVPECLTLPVPAAAETGAMRWAVCREGDRALVRLSDGTGFAAQIGVLSHLWRHAGEPEVTSFGAALPSDMRWSDAEAGAEIPDAATLATDLRQGAFAPDRGLARPLRALAAVVALAALAHLGLAYADLRAQRALAEGLRIEAQRLLAERIPEATIYDDPRLLMASLARSGSSGTGGVLPVFETAADALLAAGRPVSVRSLSWSDRSGALTLQVEAARLEDIQRMEEALRGAGLSVTAGTATQAEGAAQAELVLRGGGDG</sequence>
<evidence type="ECO:0000256" key="2">
    <source>
        <dbReference type="ARBA" id="ARBA00005318"/>
    </source>
</evidence>
<evidence type="ECO:0000256" key="1">
    <source>
        <dbReference type="ARBA" id="ARBA00004377"/>
    </source>
</evidence>
<dbReference type="Pfam" id="PF12693">
    <property type="entry name" value="GspL_C"/>
    <property type="match status" value="1"/>
</dbReference>
<protein>
    <recommendedName>
        <fullName evidence="14">GspL cytoplasmic actin-ATPase-like domain-containing protein</fullName>
    </recommendedName>
</protein>
<dbReference type="SUPFAM" id="SSF53067">
    <property type="entry name" value="Actin-like ATPase domain"/>
    <property type="match status" value="1"/>
</dbReference>
<dbReference type="CDD" id="cd24017">
    <property type="entry name" value="ASKHA_T2SSL_N"/>
    <property type="match status" value="1"/>
</dbReference>
<keyword evidence="5" id="KW-0997">Cell inner membrane</keyword>
<keyword evidence="7" id="KW-0653">Protein transport</keyword>
<dbReference type="InterPro" id="IPR007812">
    <property type="entry name" value="T2SS_protein-GspL"/>
</dbReference>